<proteinExistence type="predicted"/>
<sequence>RRAREPRPPISKLKKYANEWVIKVLVIRLSLTKEYKNANVTWYKNTNDFFNKDVHAWNKSFQLNQSYYIINGKLNGAKPNFLSVHKDLN</sequence>
<accession>A0A9J5XN72</accession>
<protein>
    <submittedName>
        <fullName evidence="1">Uncharacterized protein</fullName>
    </submittedName>
</protein>
<reference evidence="1 2" key="1">
    <citation type="submission" date="2020-09" db="EMBL/GenBank/DDBJ databases">
        <title>De no assembly of potato wild relative species, Solanum commersonii.</title>
        <authorList>
            <person name="Cho K."/>
        </authorList>
    </citation>
    <scope>NUCLEOTIDE SEQUENCE [LARGE SCALE GENOMIC DNA]</scope>
    <source>
        <strain evidence="1">LZ3.2</strain>
        <tissue evidence="1">Leaf</tissue>
    </source>
</reference>
<comment type="caution">
    <text evidence="1">The sequence shown here is derived from an EMBL/GenBank/DDBJ whole genome shotgun (WGS) entry which is preliminary data.</text>
</comment>
<organism evidence="1 2">
    <name type="scientific">Solanum commersonii</name>
    <name type="common">Commerson's wild potato</name>
    <name type="synonym">Commerson's nightshade</name>
    <dbReference type="NCBI Taxonomy" id="4109"/>
    <lineage>
        <taxon>Eukaryota</taxon>
        <taxon>Viridiplantae</taxon>
        <taxon>Streptophyta</taxon>
        <taxon>Embryophyta</taxon>
        <taxon>Tracheophyta</taxon>
        <taxon>Spermatophyta</taxon>
        <taxon>Magnoliopsida</taxon>
        <taxon>eudicotyledons</taxon>
        <taxon>Gunneridae</taxon>
        <taxon>Pentapetalae</taxon>
        <taxon>asterids</taxon>
        <taxon>lamiids</taxon>
        <taxon>Solanales</taxon>
        <taxon>Solanaceae</taxon>
        <taxon>Solanoideae</taxon>
        <taxon>Solaneae</taxon>
        <taxon>Solanum</taxon>
    </lineage>
</organism>
<keyword evidence="2" id="KW-1185">Reference proteome</keyword>
<evidence type="ECO:0000313" key="2">
    <source>
        <dbReference type="Proteomes" id="UP000824120"/>
    </source>
</evidence>
<dbReference type="Gene3D" id="2.40.50.140">
    <property type="entry name" value="Nucleic acid-binding proteins"/>
    <property type="match status" value="1"/>
</dbReference>
<feature type="non-terminal residue" evidence="1">
    <location>
        <position position="1"/>
    </location>
</feature>
<evidence type="ECO:0000313" key="1">
    <source>
        <dbReference type="EMBL" id="KAG5588788.1"/>
    </source>
</evidence>
<dbReference type="InterPro" id="IPR012340">
    <property type="entry name" value="NA-bd_OB-fold"/>
</dbReference>
<dbReference type="EMBL" id="JACXVP010000009">
    <property type="protein sequence ID" value="KAG5588788.1"/>
    <property type="molecule type" value="Genomic_DNA"/>
</dbReference>
<name>A0A9J5XN72_SOLCO</name>
<gene>
    <name evidence="1" type="ORF">H5410_049222</name>
</gene>
<dbReference type="Proteomes" id="UP000824120">
    <property type="component" value="Chromosome 9"/>
</dbReference>
<dbReference type="AlphaFoldDB" id="A0A9J5XN72"/>